<dbReference type="InterPro" id="IPR024520">
    <property type="entry name" value="DUF3558"/>
</dbReference>
<evidence type="ECO:0000313" key="2">
    <source>
        <dbReference type="EMBL" id="NKY89483.1"/>
    </source>
</evidence>
<dbReference type="RefSeq" id="WP_168441340.1">
    <property type="nucleotide sequence ID" value="NZ_CAWPHS010000042.1"/>
</dbReference>
<proteinExistence type="predicted"/>
<organism evidence="2 3">
    <name type="scientific">Nocardia veterana</name>
    <dbReference type="NCBI Taxonomy" id="132249"/>
    <lineage>
        <taxon>Bacteria</taxon>
        <taxon>Bacillati</taxon>
        <taxon>Actinomycetota</taxon>
        <taxon>Actinomycetes</taxon>
        <taxon>Mycobacteriales</taxon>
        <taxon>Nocardiaceae</taxon>
        <taxon>Nocardia</taxon>
    </lineage>
</organism>
<accession>A0A7X6RL82</accession>
<dbReference type="EMBL" id="JAAXPE010000047">
    <property type="protein sequence ID" value="NKY89483.1"/>
    <property type="molecule type" value="Genomic_DNA"/>
</dbReference>
<name>A0A7X6RL82_9NOCA</name>
<sequence>PAPTTRPAPTAATTHPPRPNIMQHTQSQCSGIELQPCKTRSKKHADTSKYAQKFPGWDICSWLSDSWYTVSVYSTSSHTFDEVVNNSALFRDPQRLSVGGRDAVLLHKVDDPDGCTIAFDIPSDPVQIDVNAKASAEAAGDSCAEVTRIAGVLVKDLPTGR</sequence>
<reference evidence="2 3" key="1">
    <citation type="submission" date="2020-04" db="EMBL/GenBank/DDBJ databases">
        <title>MicrobeNet Type strains.</title>
        <authorList>
            <person name="Nicholson A.C."/>
        </authorList>
    </citation>
    <scope>NUCLEOTIDE SEQUENCE [LARGE SCALE GENOMIC DNA]</scope>
    <source>
        <strain evidence="2 3">DSM 44445</strain>
    </source>
</reference>
<feature type="non-terminal residue" evidence="2">
    <location>
        <position position="1"/>
    </location>
</feature>
<comment type="caution">
    <text evidence="2">The sequence shown here is derived from an EMBL/GenBank/DDBJ whole genome shotgun (WGS) entry which is preliminary data.</text>
</comment>
<protein>
    <submittedName>
        <fullName evidence="2">DUF3558 family protein</fullName>
    </submittedName>
</protein>
<gene>
    <name evidence="2" type="ORF">HGA07_28280</name>
</gene>
<evidence type="ECO:0000313" key="3">
    <source>
        <dbReference type="Proteomes" id="UP000523447"/>
    </source>
</evidence>
<dbReference type="Pfam" id="PF12079">
    <property type="entry name" value="DUF3558"/>
    <property type="match status" value="1"/>
</dbReference>
<keyword evidence="3" id="KW-1185">Reference proteome</keyword>
<dbReference type="AlphaFoldDB" id="A0A7X6RL82"/>
<dbReference type="Proteomes" id="UP000523447">
    <property type="component" value="Unassembled WGS sequence"/>
</dbReference>
<feature type="region of interest" description="Disordered" evidence="1">
    <location>
        <begin position="1"/>
        <end position="28"/>
    </location>
</feature>
<evidence type="ECO:0000256" key="1">
    <source>
        <dbReference type="SAM" id="MobiDB-lite"/>
    </source>
</evidence>